<dbReference type="Gene3D" id="3.30.710.10">
    <property type="entry name" value="Potassium Channel Kv1.1, Chain A"/>
    <property type="match status" value="1"/>
</dbReference>
<dbReference type="SMART" id="SM00225">
    <property type="entry name" value="BTB"/>
    <property type="match status" value="1"/>
</dbReference>
<dbReference type="SMART" id="SM00612">
    <property type="entry name" value="Kelch"/>
    <property type="match status" value="6"/>
</dbReference>
<dbReference type="SUPFAM" id="SSF50965">
    <property type="entry name" value="Galactose oxidase, central domain"/>
    <property type="match status" value="2"/>
</dbReference>
<dbReference type="AlphaFoldDB" id="A0A0K0F0X4"/>
<dbReference type="Proteomes" id="UP000035680">
    <property type="component" value="Unassembled WGS sequence"/>
</dbReference>
<dbReference type="Pfam" id="PF01344">
    <property type="entry name" value="Kelch_1"/>
    <property type="match status" value="2"/>
</dbReference>
<dbReference type="InterPro" id="IPR006652">
    <property type="entry name" value="Kelch_1"/>
</dbReference>
<proteinExistence type="predicted"/>
<dbReference type="Pfam" id="PF00651">
    <property type="entry name" value="BTB"/>
    <property type="match status" value="2"/>
</dbReference>
<protein>
    <submittedName>
        <fullName evidence="5">Influenza virus NS1A-binding protein (inferred by orthology to a human protein)</fullName>
    </submittedName>
</protein>
<dbReference type="WBParaSite" id="SVE_0244100.1">
    <property type="protein sequence ID" value="SVE_0244100.1"/>
    <property type="gene ID" value="SVE_0244100"/>
</dbReference>
<dbReference type="PROSITE" id="PS50097">
    <property type="entry name" value="BTB"/>
    <property type="match status" value="1"/>
</dbReference>
<dbReference type="InterPro" id="IPR000210">
    <property type="entry name" value="BTB/POZ_dom"/>
</dbReference>
<evidence type="ECO:0000256" key="2">
    <source>
        <dbReference type="ARBA" id="ARBA00022737"/>
    </source>
</evidence>
<dbReference type="InterPro" id="IPR011043">
    <property type="entry name" value="Gal_Oxase/kelch_b-propeller"/>
</dbReference>
<keyword evidence="4" id="KW-1185">Reference proteome</keyword>
<reference evidence="4" key="1">
    <citation type="submission" date="2014-07" db="EMBL/GenBank/DDBJ databases">
        <authorList>
            <person name="Martin A.A"/>
            <person name="De Silva N."/>
        </authorList>
    </citation>
    <scope>NUCLEOTIDE SEQUENCE</scope>
</reference>
<name>A0A0K0F0X4_STRVS</name>
<dbReference type="PANTHER" id="PTHR45632:SF26">
    <property type="entry name" value="BTB DOMAIN-CONTAINING PROTEIN"/>
    <property type="match status" value="1"/>
</dbReference>
<evidence type="ECO:0000313" key="5">
    <source>
        <dbReference type="WBParaSite" id="SVE_0244100.1"/>
    </source>
</evidence>
<evidence type="ECO:0000259" key="3">
    <source>
        <dbReference type="PROSITE" id="PS50097"/>
    </source>
</evidence>
<accession>A0A0K0F0X4</accession>
<dbReference type="STRING" id="75913.A0A0K0F0X4"/>
<dbReference type="SUPFAM" id="SSF54695">
    <property type="entry name" value="POZ domain"/>
    <property type="match status" value="1"/>
</dbReference>
<dbReference type="InterPro" id="IPR011333">
    <property type="entry name" value="SKP1/BTB/POZ_sf"/>
</dbReference>
<dbReference type="PANTHER" id="PTHR45632">
    <property type="entry name" value="LD33804P"/>
    <property type="match status" value="1"/>
</dbReference>
<dbReference type="InterPro" id="IPR015915">
    <property type="entry name" value="Kelch-typ_b-propeller"/>
</dbReference>
<reference evidence="5" key="2">
    <citation type="submission" date="2015-08" db="UniProtKB">
        <authorList>
            <consortium name="WormBaseParasite"/>
        </authorList>
    </citation>
    <scope>IDENTIFICATION</scope>
</reference>
<evidence type="ECO:0000313" key="4">
    <source>
        <dbReference type="Proteomes" id="UP000035680"/>
    </source>
</evidence>
<dbReference type="Gene3D" id="2.120.10.80">
    <property type="entry name" value="Kelch-type beta propeller"/>
    <property type="match status" value="2"/>
</dbReference>
<feature type="domain" description="BTB" evidence="3">
    <location>
        <begin position="101"/>
        <end position="207"/>
    </location>
</feature>
<keyword evidence="1" id="KW-0880">Kelch repeat</keyword>
<dbReference type="Pfam" id="PF24681">
    <property type="entry name" value="Kelch_KLHDC2_KLHL20_DRC7"/>
    <property type="match status" value="1"/>
</dbReference>
<keyword evidence="2" id="KW-0677">Repeat</keyword>
<evidence type="ECO:0000256" key="1">
    <source>
        <dbReference type="ARBA" id="ARBA00022441"/>
    </source>
</evidence>
<organism evidence="4 5">
    <name type="scientific">Strongyloides venezuelensis</name>
    <name type="common">Threadworm</name>
    <dbReference type="NCBI Taxonomy" id="75913"/>
    <lineage>
        <taxon>Eukaryota</taxon>
        <taxon>Metazoa</taxon>
        <taxon>Ecdysozoa</taxon>
        <taxon>Nematoda</taxon>
        <taxon>Chromadorea</taxon>
        <taxon>Rhabditida</taxon>
        <taxon>Tylenchina</taxon>
        <taxon>Panagrolaimomorpha</taxon>
        <taxon>Strongyloidoidea</taxon>
        <taxon>Strongyloididae</taxon>
        <taxon>Strongyloides</taxon>
    </lineage>
</organism>
<dbReference type="PRINTS" id="PR00501">
    <property type="entry name" value="KELCHREPEAT"/>
</dbReference>
<sequence>MAEINYLTIGSDSDTISTNICFNDDDDTLDHSCGITNDSGIPVLAPKRQRSAVSFRDDETDNWGNDQLNTRDEHILQLHNPKLKNALLGRVNMFRKNRELCDVSIFVKEREFAAHKVVLASVSPSFLDMFSKNEEGFHLPSVGPFKQLSFFPLSNSTESSNSGETSENSVMGQSKSKHVSYYEFLGDLECFQAVLDYAYTSSLEIKNSKVAELYRICYALQIRPLVKACARYLASNLSVDNCIAIRRQANFSNDKFLGSKIDQFLKENIEKVYTESVDFTRLPCIRLKIIVNVEKFKKKLILAGNLVEKALKYFQETPKNTDKVELILEMLADKVHLFYYEEENLLQDCAFLDDKTIVGSSEIVQEYKRCKQKCPTLINKDTPQATHHISGAKIVRSNGSIMENNKYNSNESLNSIASSQSEVEDEIEYKVIAVHKISQNCFIALTILYHRLVVLSIKTTENNEVVKPKYSHSDSTSPVNGCNGLCENNGDKIKSSDIAVNENDRDTVISKLVDPNAVSRIPLPVMSVARCSTGAVFLNGKIIICGGYDRGECLKSVEEYDIENGEWKVLQNMSCERGRLDSAVCGEKVYAIGGSSGSDDLKSCEVFEPLLNKWKMIKDLPSSRSQNACAVMDGKVFCIGGIRDQVVLKDCERYTPTDNEWVSIAPLQSPRSQAACIEWKNMLVVVGGSDRWLCLSSVEAYDSKTNSWKYLNSLKTPRRGCAVAVVNGSLYVIGGNDGTQSLASVEILDSPNGQWRPGPSLTTPRANTHAIVTSDNVIYVIGGYNGQMFLNTIELLEDENLGWRSWKRTKEDKDAFDALEKNDQPYNCVDDGSDTDVTPRADVLKSC</sequence>